<accession>A0AA39P7H8</accession>
<feature type="transmembrane region" description="Helical" evidence="1">
    <location>
        <begin position="208"/>
        <end position="232"/>
    </location>
</feature>
<reference evidence="2" key="1">
    <citation type="submission" date="2023-06" db="EMBL/GenBank/DDBJ databases">
        <authorList>
            <consortium name="Lawrence Berkeley National Laboratory"/>
            <person name="Ahrendt S."/>
            <person name="Sahu N."/>
            <person name="Indic B."/>
            <person name="Wong-Bajracharya J."/>
            <person name="Merenyi Z."/>
            <person name="Ke H.-M."/>
            <person name="Monk M."/>
            <person name="Kocsube S."/>
            <person name="Drula E."/>
            <person name="Lipzen A."/>
            <person name="Balint B."/>
            <person name="Henrissat B."/>
            <person name="Andreopoulos B."/>
            <person name="Martin F.M."/>
            <person name="Harder C.B."/>
            <person name="Rigling D."/>
            <person name="Ford K.L."/>
            <person name="Foster G.D."/>
            <person name="Pangilinan J."/>
            <person name="Papanicolaou A."/>
            <person name="Barry K."/>
            <person name="LaButti K."/>
            <person name="Viragh M."/>
            <person name="Koriabine M."/>
            <person name="Yan M."/>
            <person name="Riley R."/>
            <person name="Champramary S."/>
            <person name="Plett K.L."/>
            <person name="Tsai I.J."/>
            <person name="Slot J."/>
            <person name="Sipos G."/>
            <person name="Plett J."/>
            <person name="Nagy L.G."/>
            <person name="Grigoriev I.V."/>
        </authorList>
    </citation>
    <scope>NUCLEOTIDE SEQUENCE</scope>
    <source>
        <strain evidence="2">ICMP 16352</strain>
    </source>
</reference>
<feature type="transmembrane region" description="Helical" evidence="1">
    <location>
        <begin position="47"/>
        <end position="67"/>
    </location>
</feature>
<feature type="transmembrane region" description="Helical" evidence="1">
    <location>
        <begin position="20"/>
        <end position="38"/>
    </location>
</feature>
<organism evidence="2 3">
    <name type="scientific">Armillaria novae-zelandiae</name>
    <dbReference type="NCBI Taxonomy" id="153914"/>
    <lineage>
        <taxon>Eukaryota</taxon>
        <taxon>Fungi</taxon>
        <taxon>Dikarya</taxon>
        <taxon>Basidiomycota</taxon>
        <taxon>Agaricomycotina</taxon>
        <taxon>Agaricomycetes</taxon>
        <taxon>Agaricomycetidae</taxon>
        <taxon>Agaricales</taxon>
        <taxon>Marasmiineae</taxon>
        <taxon>Physalacriaceae</taxon>
        <taxon>Armillaria</taxon>
    </lineage>
</organism>
<feature type="transmembrane region" description="Helical" evidence="1">
    <location>
        <begin position="160"/>
        <end position="188"/>
    </location>
</feature>
<keyword evidence="1" id="KW-0472">Membrane</keyword>
<feature type="transmembrane region" description="Helical" evidence="1">
    <location>
        <begin position="244"/>
        <end position="267"/>
    </location>
</feature>
<evidence type="ECO:0000313" key="3">
    <source>
        <dbReference type="Proteomes" id="UP001175227"/>
    </source>
</evidence>
<proteinExistence type="predicted"/>
<sequence>MLMATARALATPSFVGLDVVLAFALLFLSMAIIPAALVKSIRRTKSWFSLLISCIVYCMSFLLLLGHQSGPVPPLGLCLINASLVDAGLPSIAAAGLILMIELYFRLTSPMPAVDERRMLWCPLVVHAVIFWVVMAYGLSDVNKVERVHSGFYCRVDHPTSYLVPAILIFFFTMSMLCLEGFIIIYLLRETTLSFLDIIRCFSSMDPVALKLFVRCFLYTLVMCGIIIIVMADLSGLSTMHLLAFVPLSIAILFGSQADILQVYMFWRPRPPPVPPKDWTQRLIAADEDTLHSV</sequence>
<feature type="transmembrane region" description="Helical" evidence="1">
    <location>
        <begin position="119"/>
        <end position="140"/>
    </location>
</feature>
<comment type="caution">
    <text evidence="2">The sequence shown here is derived from an EMBL/GenBank/DDBJ whole genome shotgun (WGS) entry which is preliminary data.</text>
</comment>
<name>A0AA39P7H8_9AGAR</name>
<gene>
    <name evidence="2" type="ORF">IW261DRAFT_192156</name>
</gene>
<keyword evidence="1" id="KW-0812">Transmembrane</keyword>
<evidence type="ECO:0000256" key="1">
    <source>
        <dbReference type="SAM" id="Phobius"/>
    </source>
</evidence>
<dbReference type="Proteomes" id="UP001175227">
    <property type="component" value="Unassembled WGS sequence"/>
</dbReference>
<dbReference type="EMBL" id="JAUEPR010000013">
    <property type="protein sequence ID" value="KAK0478884.1"/>
    <property type="molecule type" value="Genomic_DNA"/>
</dbReference>
<keyword evidence="3" id="KW-1185">Reference proteome</keyword>
<keyword evidence="1" id="KW-1133">Transmembrane helix</keyword>
<dbReference type="AlphaFoldDB" id="A0AA39P7H8"/>
<feature type="transmembrane region" description="Helical" evidence="1">
    <location>
        <begin position="87"/>
        <end position="107"/>
    </location>
</feature>
<evidence type="ECO:0000313" key="2">
    <source>
        <dbReference type="EMBL" id="KAK0478884.1"/>
    </source>
</evidence>
<protein>
    <submittedName>
        <fullName evidence="2">Uncharacterized protein</fullName>
    </submittedName>
</protein>